<proteinExistence type="predicted"/>
<reference evidence="2" key="1">
    <citation type="journal article" date="2019" name="Int. J. Syst. Evol. Microbiol.">
        <title>The Global Catalogue of Microorganisms (GCM) 10K type strain sequencing project: providing services to taxonomists for standard genome sequencing and annotation.</title>
        <authorList>
            <consortium name="The Broad Institute Genomics Platform"/>
            <consortium name="The Broad Institute Genome Sequencing Center for Infectious Disease"/>
            <person name="Wu L."/>
            <person name="Ma J."/>
        </authorList>
    </citation>
    <scope>NUCLEOTIDE SEQUENCE [LARGE SCALE GENOMIC DNA]</scope>
    <source>
        <strain evidence="2">TBRC 1276</strain>
    </source>
</reference>
<evidence type="ECO:0000313" key="2">
    <source>
        <dbReference type="Proteomes" id="UP001595851"/>
    </source>
</evidence>
<organism evidence="1 2">
    <name type="scientific">Nonomuraea purpurea</name>
    <dbReference type="NCBI Taxonomy" id="1849276"/>
    <lineage>
        <taxon>Bacteria</taxon>
        <taxon>Bacillati</taxon>
        <taxon>Actinomycetota</taxon>
        <taxon>Actinomycetes</taxon>
        <taxon>Streptosporangiales</taxon>
        <taxon>Streptosporangiaceae</taxon>
        <taxon>Nonomuraea</taxon>
    </lineage>
</organism>
<evidence type="ECO:0000313" key="1">
    <source>
        <dbReference type="EMBL" id="MFC4014584.1"/>
    </source>
</evidence>
<accession>A0ABV8GNR1</accession>
<name>A0ABV8GNR1_9ACTN</name>
<comment type="caution">
    <text evidence="1">The sequence shown here is derived from an EMBL/GenBank/DDBJ whole genome shotgun (WGS) entry which is preliminary data.</text>
</comment>
<dbReference type="RefSeq" id="WP_379534419.1">
    <property type="nucleotide sequence ID" value="NZ_JBHSBI010000036.1"/>
</dbReference>
<dbReference type="EMBL" id="JBHSBI010000036">
    <property type="protein sequence ID" value="MFC4014584.1"/>
    <property type="molecule type" value="Genomic_DNA"/>
</dbReference>
<sequence>MTGDQVARLGVSNAAAHTINRLLNLVSTVDDDRREPGDLTREALNALKTMNKVVARCIMTDTMRGTLDEDLAALFGVDEFTFVRQYGHLNKTHMVDNPQGLWGDLRPTCPAEIHDSCPDDPATAAHHLDQWMSRHLDPREAAPAPTHPVSARL</sequence>
<dbReference type="Proteomes" id="UP001595851">
    <property type="component" value="Unassembled WGS sequence"/>
</dbReference>
<gene>
    <name evidence="1" type="ORF">ACFOY2_45690</name>
</gene>
<keyword evidence="2" id="KW-1185">Reference proteome</keyword>
<protein>
    <submittedName>
        <fullName evidence="1">Uncharacterized protein</fullName>
    </submittedName>
</protein>